<accession>A0A1M2W6A9</accession>
<evidence type="ECO:0008006" key="3">
    <source>
        <dbReference type="Google" id="ProtNLM"/>
    </source>
</evidence>
<gene>
    <name evidence="1" type="ORF">TRAPUB_8150</name>
</gene>
<evidence type="ECO:0000313" key="1">
    <source>
        <dbReference type="EMBL" id="OJT15302.1"/>
    </source>
</evidence>
<protein>
    <recommendedName>
        <fullName evidence="3">Homoserine O-acetyltransferase</fullName>
    </recommendedName>
</protein>
<organism evidence="1 2">
    <name type="scientific">Trametes pubescens</name>
    <name type="common">White-rot fungus</name>
    <dbReference type="NCBI Taxonomy" id="154538"/>
    <lineage>
        <taxon>Eukaryota</taxon>
        <taxon>Fungi</taxon>
        <taxon>Dikarya</taxon>
        <taxon>Basidiomycota</taxon>
        <taxon>Agaricomycotina</taxon>
        <taxon>Agaricomycetes</taxon>
        <taxon>Polyporales</taxon>
        <taxon>Polyporaceae</taxon>
        <taxon>Trametes</taxon>
    </lineage>
</organism>
<dbReference type="EMBL" id="MNAD01000185">
    <property type="protein sequence ID" value="OJT15302.1"/>
    <property type="molecule type" value="Genomic_DNA"/>
</dbReference>
<comment type="caution">
    <text evidence="1">The sequence shown here is derived from an EMBL/GenBank/DDBJ whole genome shotgun (WGS) entry which is preliminary data.</text>
</comment>
<dbReference type="SUPFAM" id="SSF53474">
    <property type="entry name" value="alpha/beta-Hydrolases"/>
    <property type="match status" value="1"/>
</dbReference>
<sequence length="132" mass="14445">MNGMYASLDDFIRADWEGGFLGTWDANDLVTLLHTWQTGDVSLIGKPGLATEGDDSTFANSLAGIKAKGLIMPCKTDLYFPPEDSEIEMSLMKNDSKLVVIPSVWGHMAGGGSNPEDDEFIKDQVRKFLEEA</sequence>
<evidence type="ECO:0000313" key="2">
    <source>
        <dbReference type="Proteomes" id="UP000184267"/>
    </source>
</evidence>
<dbReference type="PANTHER" id="PTHR32268:SF15">
    <property type="entry name" value="HOMOSERINE ACETYLTRANSFERASE FAMILY PROTEIN (AFU_ORTHOLOGUE AFUA_1G15350)"/>
    <property type="match status" value="1"/>
</dbReference>
<dbReference type="PANTHER" id="PTHR32268">
    <property type="entry name" value="HOMOSERINE O-ACETYLTRANSFERASE"/>
    <property type="match status" value="1"/>
</dbReference>
<keyword evidence="2" id="KW-1185">Reference proteome</keyword>
<reference evidence="1 2" key="1">
    <citation type="submission" date="2016-10" db="EMBL/GenBank/DDBJ databases">
        <title>Genome sequence of the basidiomycete white-rot fungus Trametes pubescens.</title>
        <authorList>
            <person name="Makela M.R."/>
            <person name="Granchi Z."/>
            <person name="Peng M."/>
            <person name="De Vries R.P."/>
            <person name="Grigoriev I."/>
            <person name="Riley R."/>
            <person name="Hilden K."/>
        </authorList>
    </citation>
    <scope>NUCLEOTIDE SEQUENCE [LARGE SCALE GENOMIC DNA]</scope>
    <source>
        <strain evidence="1 2">FBCC735</strain>
    </source>
</reference>
<dbReference type="OMA" id="MNGMYAS"/>
<proteinExistence type="predicted"/>
<dbReference type="GO" id="GO:0016747">
    <property type="term" value="F:acyltransferase activity, transferring groups other than amino-acyl groups"/>
    <property type="evidence" value="ECO:0007669"/>
    <property type="project" value="InterPro"/>
</dbReference>
<dbReference type="InterPro" id="IPR008220">
    <property type="entry name" value="HAT_MetX-like"/>
</dbReference>
<dbReference type="InterPro" id="IPR029058">
    <property type="entry name" value="AB_hydrolase_fold"/>
</dbReference>
<dbReference type="STRING" id="154538.A0A1M2W6A9"/>
<name>A0A1M2W6A9_TRAPU</name>
<dbReference type="Gene3D" id="3.40.50.1820">
    <property type="entry name" value="alpha/beta hydrolase"/>
    <property type="match status" value="1"/>
</dbReference>
<dbReference type="Proteomes" id="UP000184267">
    <property type="component" value="Unassembled WGS sequence"/>
</dbReference>
<dbReference type="OrthoDB" id="9972683at2759"/>
<dbReference type="AlphaFoldDB" id="A0A1M2W6A9"/>